<gene>
    <name evidence="1" type="ORF">HDA32_004633</name>
</gene>
<dbReference type="Proteomes" id="UP000589036">
    <property type="component" value="Unassembled WGS sequence"/>
</dbReference>
<evidence type="ECO:0000313" key="1">
    <source>
        <dbReference type="EMBL" id="NYE49513.1"/>
    </source>
</evidence>
<dbReference type="AlphaFoldDB" id="A0A852U3L6"/>
<protein>
    <recommendedName>
        <fullName evidence="3">DUF2637 domain-containing protein</fullName>
    </recommendedName>
</protein>
<sequence>MIIASSMALLTDARHGRRGGVLPWTLLVLGSAASLAANVAVADPTLWPRVIHAWPSFALMGAYELLMREFRASARGVRTAIAGGEQPGPIGPIAEPEPVRADDMEDGAVFGGEQRRSRLRVVEAPSDGRERVDAAAGDLSEAVPRIQVEAWRWALDNRRDDGSLPSGKEIAARFNRKDRWGRLVKQWGQQGRFEEKAPALPESGIQQGGYPVWRKAGHVGEA</sequence>
<name>A0A852U3L6_9ACTN</name>
<keyword evidence="2" id="KW-1185">Reference proteome</keyword>
<dbReference type="RefSeq" id="WP_281370406.1">
    <property type="nucleotide sequence ID" value="NZ_BAAAYY010000046.1"/>
</dbReference>
<organism evidence="1 2">
    <name type="scientific">Spinactinospora alkalitolerans</name>
    <dbReference type="NCBI Taxonomy" id="687207"/>
    <lineage>
        <taxon>Bacteria</taxon>
        <taxon>Bacillati</taxon>
        <taxon>Actinomycetota</taxon>
        <taxon>Actinomycetes</taxon>
        <taxon>Streptosporangiales</taxon>
        <taxon>Nocardiopsidaceae</taxon>
        <taxon>Spinactinospora</taxon>
    </lineage>
</organism>
<proteinExistence type="predicted"/>
<comment type="caution">
    <text evidence="1">The sequence shown here is derived from an EMBL/GenBank/DDBJ whole genome shotgun (WGS) entry which is preliminary data.</text>
</comment>
<evidence type="ECO:0000313" key="2">
    <source>
        <dbReference type="Proteomes" id="UP000589036"/>
    </source>
</evidence>
<evidence type="ECO:0008006" key="3">
    <source>
        <dbReference type="Google" id="ProtNLM"/>
    </source>
</evidence>
<accession>A0A852U3L6</accession>
<reference evidence="1 2" key="1">
    <citation type="submission" date="2020-07" db="EMBL/GenBank/DDBJ databases">
        <title>Sequencing the genomes of 1000 actinobacteria strains.</title>
        <authorList>
            <person name="Klenk H.-P."/>
        </authorList>
    </citation>
    <scope>NUCLEOTIDE SEQUENCE [LARGE SCALE GENOMIC DNA]</scope>
    <source>
        <strain evidence="1 2">CXB654</strain>
    </source>
</reference>
<dbReference type="EMBL" id="JACCCC010000001">
    <property type="protein sequence ID" value="NYE49513.1"/>
    <property type="molecule type" value="Genomic_DNA"/>
</dbReference>